<feature type="domain" description="Fibronectin type-III" evidence="16">
    <location>
        <begin position="1133"/>
        <end position="1235"/>
    </location>
</feature>
<dbReference type="Pfam" id="PF13895">
    <property type="entry name" value="Ig_2"/>
    <property type="match status" value="1"/>
</dbReference>
<protein>
    <recommendedName>
        <fullName evidence="19">Protein sidekick</fullName>
    </recommendedName>
</protein>
<evidence type="ECO:0000256" key="12">
    <source>
        <dbReference type="SAM" id="MobiDB-lite"/>
    </source>
</evidence>
<evidence type="ECO:0000256" key="14">
    <source>
        <dbReference type="SAM" id="SignalP"/>
    </source>
</evidence>
<feature type="region of interest" description="Disordered" evidence="12">
    <location>
        <begin position="1786"/>
        <end position="1806"/>
    </location>
</feature>
<evidence type="ECO:0000256" key="11">
    <source>
        <dbReference type="ARBA" id="ARBA00061621"/>
    </source>
</evidence>
<comment type="subcellular location">
    <subcellularLocation>
        <location evidence="1">Membrane</location>
        <topology evidence="1">Single-pass type I membrane protein</topology>
    </subcellularLocation>
</comment>
<gene>
    <name evidence="17" type="ORF">MSPICULIGERA_LOCUS6624</name>
</gene>
<keyword evidence="18" id="KW-1185">Reference proteome</keyword>
<dbReference type="InterPro" id="IPR013783">
    <property type="entry name" value="Ig-like_fold"/>
</dbReference>
<keyword evidence="2 13" id="KW-0812">Transmembrane</keyword>
<evidence type="ECO:0008006" key="19">
    <source>
        <dbReference type="Google" id="ProtNLM"/>
    </source>
</evidence>
<feature type="domain" description="Fibronectin type-III" evidence="16">
    <location>
        <begin position="1443"/>
        <end position="1543"/>
    </location>
</feature>
<dbReference type="PRINTS" id="PR00014">
    <property type="entry name" value="FNTYPEIII"/>
</dbReference>
<feature type="compositionally biased region" description="Low complexity" evidence="12">
    <location>
        <begin position="2106"/>
        <end position="2118"/>
    </location>
</feature>
<evidence type="ECO:0000313" key="18">
    <source>
        <dbReference type="Proteomes" id="UP001177023"/>
    </source>
</evidence>
<comment type="similarity">
    <text evidence="11">Belongs to the sidekick family.</text>
</comment>
<keyword evidence="6 13" id="KW-1133">Transmembrane helix</keyword>
<feature type="domain" description="Fibronectin type-III" evidence="16">
    <location>
        <begin position="933"/>
        <end position="1028"/>
    </location>
</feature>
<dbReference type="InterPro" id="IPR036179">
    <property type="entry name" value="Ig-like_dom_sf"/>
</dbReference>
<accession>A0AA36CGJ5</accession>
<keyword evidence="8" id="KW-1015">Disulfide bond</keyword>
<feature type="domain" description="Ig-like" evidence="15">
    <location>
        <begin position="30"/>
        <end position="105"/>
    </location>
</feature>
<dbReference type="InterPro" id="IPR007110">
    <property type="entry name" value="Ig-like_dom"/>
</dbReference>
<dbReference type="PANTHER" id="PTHR13817:SF166">
    <property type="entry name" value="NEURONAL IGCAM-RELATED"/>
    <property type="match status" value="1"/>
</dbReference>
<name>A0AA36CGJ5_9BILA</name>
<keyword evidence="7 13" id="KW-0472">Membrane</keyword>
<feature type="domain" description="Fibronectin type-III" evidence="16">
    <location>
        <begin position="1647"/>
        <end position="1743"/>
    </location>
</feature>
<evidence type="ECO:0000256" key="7">
    <source>
        <dbReference type="ARBA" id="ARBA00023136"/>
    </source>
</evidence>
<dbReference type="PROSITE" id="PS50835">
    <property type="entry name" value="IG_LIKE"/>
    <property type="match status" value="3"/>
</dbReference>
<organism evidence="17 18">
    <name type="scientific">Mesorhabditis spiculigera</name>
    <dbReference type="NCBI Taxonomy" id="96644"/>
    <lineage>
        <taxon>Eukaryota</taxon>
        <taxon>Metazoa</taxon>
        <taxon>Ecdysozoa</taxon>
        <taxon>Nematoda</taxon>
        <taxon>Chromadorea</taxon>
        <taxon>Rhabditida</taxon>
        <taxon>Rhabditina</taxon>
        <taxon>Rhabditomorpha</taxon>
        <taxon>Rhabditoidea</taxon>
        <taxon>Rhabditidae</taxon>
        <taxon>Mesorhabditinae</taxon>
        <taxon>Mesorhabditis</taxon>
    </lineage>
</organism>
<evidence type="ECO:0000256" key="8">
    <source>
        <dbReference type="ARBA" id="ARBA00023157"/>
    </source>
</evidence>
<evidence type="ECO:0000256" key="6">
    <source>
        <dbReference type="ARBA" id="ARBA00022989"/>
    </source>
</evidence>
<dbReference type="InterPro" id="IPR036116">
    <property type="entry name" value="FN3_sf"/>
</dbReference>
<sequence length="2135" mass="235329">MNRRKSHRNLLIWALAIAQMATAQLIRGQPPVAENLVTPRRIKVNEGAAFELSCPTMDEDVEYFWLKDDQDIGASKKLFHIVSASSDHAGIYHCVARNAFGAAISRTYLVDVQYLHDFADSTDSSISVTGNSAFILRRPELIAAKSARPTFSWYRNDVEIFSNTSRYVTSRGDLVVLDDGLPMDGSYRVTAWLDALGEAASGVFFSDLELLDDDGPEMAEFDCVPSYSSDFNIHWYIDDEEATEEHRGIKFEQHMRRLIISRKAALLKGKQQATVRCRCDAAAGRVVEEKTATIRIITSPRLNLLPSQLGKALGEDVSIRCSLKDGIGGGDTRWWHNGKKLAARDGILTLNKINADDFGVYQCEGRNLAGSTVSTLWLHEGQEDKRTHSGDVNWGFADASLEREVQNLESDTSSAIPPTFRVSPKNQEAQVKGQTSDAGRYTCIAENLHGKIAASAELNVIGTSLIEHGPTNQSILIGTNIEIPCEASKDLGADVEVKWSLNGESIGPSGNQALRIERKKNGGLLIIQAAPDNIGEYICTIRTPRGEQSQSAWLRIIERPSMPVAVAAQLINETVPAKIKNCCSWVIDNLKPSATAEFRVIAFNRYGAGMPSVSTNNVTMPQQPPASAPIGVAASARSSSSIMVQWQPPPSEQWNGDILGYIIRYRLSGYALPWNEKNVTNINLRSVPIEPLITWRTYEIQVAAYNNRGLGVFSKSVDVTTLEGVPSQAPSRVKAVAKNSTAFEITFSAPDQQRIPGVNLGYKIQFWRGAPGAAGGLRKQVIIDPTGPELSLVVDGLEKWGHYNLSILCFTGPGDGPRSETQLVVTEEDTPGPVSELGVDHEQVLSNSAVLQWHSPQEANGRIIGYELNYWRSERQDDRLPLELPGDQHSVMLEGLTPSTQYAVEIRAKTSKGVGPWAETRFESGVPPELPGRPTSLSIVQISPRSAQLQFVPGFDGHTTIRQWIVEARVGESNIFHQIYNVSAPKARLLNVTDLRPYTRYQLRLIADNVVGRGSPSEPSQAFETKQTIPEAPSSRLWFEPISATSMILSWTPLQHWQWNGQPTGYLIVYRQNGTKEWREIRVSSLRATDFTLRDLRPFTSYEADLYAENIVGKSQATGSTVAKTYESFPSGAPTDVAASLGKDGHHSITVQWKPVDNHLKNGDILGYKVRLVPEQPELRDEYEKSVDVIGEVTNVTKLAGLRAFTAYNVFVAAYTVVGSGPENASPTTIKTGIDLPTEPTSVGFSFISEEEARLRWLPPANPNGRILKYIITYVRADENKDSEITIPMDSNSYAFSANGLSPNSKYLFTVKAENEMGFGPEASVEVKTTAVQLPLRNPPVPSRDERKPFASREVHISWPELITSDEDAPVRFVQIEYQRANENDWVPYTDSTPAKENRVTIKRLKPNTPYRVRIRFRGDFAQSAWSSESEWIKTLGARPEAPPGDLATAPFESDGILLQWAPPDRSAWNSDVLGYRISYKAYPSNDSWQSTEIAPRHEQEPRERTTIRGLKSFHHYVVSMKSLNADGGSEASTPVFVYVGYSIPRGNVTGLSAEPSSSTQLRLRWDEWRNEEDVITGFKIRYVPLISVLSRQPQEEQLLIVENNTALLTDLMKFTQYQVSVSPYNRAGEGGMAVIRETTLQDIPGPVGNLMFEDVLLDSVNVSWSVPEEPNGRIIRYIVNYYTSKLQDEFLKNIKQPTQMPFIVATGLEEGATYYFSVRAETTAGTGPEAAGNVTIGSTSDGPEAPTRPRAVPGHTSVALQWTDGAATARGIIGHLIQAKRVANAEPTTTVKTTKEKRVRRSTYEPPTHRMGEWVTLSTIMGSATGFEISYKDLHSNSYYVFRVFARNRRGVGKASVESDQLFVPATLPEDPFFTQLWFIAIVGMATLLIIISVVAFLCITGNSKKGEKRHGSLDSLQLADGNLTTFHLKQNNDRISRSRNDLLTRPGTTTSWISDREPPAYGSVLGANNGVSGMYGQLATDVIPRGAETANQRLSALAGRDVRGSVYARGVTAPTARADLLSPRGNNEHENSDGFDSFDEEENESERGVDPGNDIAGHYNHSDSYSATWRRVRAREAANALSPPPRIGVPPQQPHSTISGLRAGGSSSHGTGSDSSWPTHQAPALEKGFSSFV</sequence>
<feature type="domain" description="Fibronectin type-III" evidence="16">
    <location>
        <begin position="1545"/>
        <end position="1644"/>
    </location>
</feature>
<dbReference type="InterPro" id="IPR050964">
    <property type="entry name" value="Striated_Muscle_Regulatory"/>
</dbReference>
<evidence type="ECO:0000256" key="5">
    <source>
        <dbReference type="ARBA" id="ARBA00022889"/>
    </source>
</evidence>
<feature type="domain" description="Ig-like" evidence="15">
    <location>
        <begin position="300"/>
        <end position="374"/>
    </location>
</feature>
<proteinExistence type="inferred from homology"/>
<dbReference type="SUPFAM" id="SSF49265">
    <property type="entry name" value="Fibronectin type III"/>
    <property type="match status" value="7"/>
</dbReference>
<dbReference type="CDD" id="cd00096">
    <property type="entry name" value="Ig"/>
    <property type="match status" value="1"/>
</dbReference>
<reference evidence="17" key="1">
    <citation type="submission" date="2023-06" db="EMBL/GenBank/DDBJ databases">
        <authorList>
            <person name="Delattre M."/>
        </authorList>
    </citation>
    <scope>NUCLEOTIDE SEQUENCE</scope>
    <source>
        <strain evidence="17">AF72</strain>
    </source>
</reference>
<dbReference type="InterPro" id="IPR003599">
    <property type="entry name" value="Ig_sub"/>
</dbReference>
<feature type="chain" id="PRO_5041371882" description="Protein sidekick" evidence="14">
    <location>
        <begin position="24"/>
        <end position="2135"/>
    </location>
</feature>
<keyword evidence="5" id="KW-0130">Cell adhesion</keyword>
<dbReference type="GO" id="GO:0016020">
    <property type="term" value="C:membrane"/>
    <property type="evidence" value="ECO:0007669"/>
    <property type="project" value="UniProtKB-SubCell"/>
</dbReference>
<keyword evidence="4" id="KW-0677">Repeat</keyword>
<feature type="region of interest" description="Disordered" evidence="12">
    <location>
        <begin position="2080"/>
        <end position="2135"/>
    </location>
</feature>
<evidence type="ECO:0000256" key="4">
    <source>
        <dbReference type="ARBA" id="ARBA00022737"/>
    </source>
</evidence>
<dbReference type="InterPro" id="IPR003598">
    <property type="entry name" value="Ig_sub2"/>
</dbReference>
<dbReference type="EMBL" id="CATQJA010001658">
    <property type="protein sequence ID" value="CAJ0568097.1"/>
    <property type="molecule type" value="Genomic_DNA"/>
</dbReference>
<dbReference type="FunFam" id="2.60.40.10:FF:000158">
    <property type="entry name" value="Sidekick cell adhesion molecule 2"/>
    <property type="match status" value="1"/>
</dbReference>
<dbReference type="PROSITE" id="PS50853">
    <property type="entry name" value="FN3"/>
    <property type="match status" value="11"/>
</dbReference>
<dbReference type="SMART" id="SM00408">
    <property type="entry name" value="IGc2"/>
    <property type="match status" value="3"/>
</dbReference>
<evidence type="ECO:0000313" key="17">
    <source>
        <dbReference type="EMBL" id="CAJ0568097.1"/>
    </source>
</evidence>
<feature type="compositionally biased region" description="Pro residues" evidence="12">
    <location>
        <begin position="2084"/>
        <end position="2095"/>
    </location>
</feature>
<evidence type="ECO:0000256" key="1">
    <source>
        <dbReference type="ARBA" id="ARBA00004479"/>
    </source>
</evidence>
<evidence type="ECO:0000256" key="2">
    <source>
        <dbReference type="ARBA" id="ARBA00022692"/>
    </source>
</evidence>
<feature type="domain" description="Fibronectin type-III" evidence="16">
    <location>
        <begin position="628"/>
        <end position="724"/>
    </location>
</feature>
<dbReference type="CDD" id="cd00063">
    <property type="entry name" value="FN3"/>
    <property type="match status" value="12"/>
</dbReference>
<feature type="signal peptide" evidence="14">
    <location>
        <begin position="1"/>
        <end position="23"/>
    </location>
</feature>
<dbReference type="FunFam" id="2.60.40.10:FF:000209">
    <property type="entry name" value="Sidekick cell adhesion molecule 2"/>
    <property type="match status" value="1"/>
</dbReference>
<comment type="caution">
    <text evidence="17">The sequence shown here is derived from an EMBL/GenBank/DDBJ whole genome shotgun (WGS) entry which is preliminary data.</text>
</comment>
<feature type="domain" description="Fibronectin type-III" evidence="16">
    <location>
        <begin position="1033"/>
        <end position="1128"/>
    </location>
</feature>
<feature type="domain" description="Fibronectin type-III" evidence="16">
    <location>
        <begin position="1339"/>
        <end position="1438"/>
    </location>
</feature>
<dbReference type="SMART" id="SM00060">
    <property type="entry name" value="FN3"/>
    <property type="match status" value="13"/>
</dbReference>
<evidence type="ECO:0000256" key="13">
    <source>
        <dbReference type="SAM" id="Phobius"/>
    </source>
</evidence>
<feature type="domain" description="Fibronectin type-III" evidence="16">
    <location>
        <begin position="1239"/>
        <end position="1333"/>
    </location>
</feature>
<feature type="domain" description="Fibronectin type-III" evidence="16">
    <location>
        <begin position="833"/>
        <end position="929"/>
    </location>
</feature>
<evidence type="ECO:0000256" key="9">
    <source>
        <dbReference type="ARBA" id="ARBA00023180"/>
    </source>
</evidence>
<feature type="region of interest" description="Disordered" evidence="12">
    <location>
        <begin position="1727"/>
        <end position="1753"/>
    </location>
</feature>
<feature type="transmembrane region" description="Helical" evidence="13">
    <location>
        <begin position="1878"/>
        <end position="1901"/>
    </location>
</feature>
<evidence type="ECO:0000256" key="10">
    <source>
        <dbReference type="ARBA" id="ARBA00023319"/>
    </source>
</evidence>
<dbReference type="Gene3D" id="2.60.40.10">
    <property type="entry name" value="Immunoglobulins"/>
    <property type="match status" value="15"/>
</dbReference>
<evidence type="ECO:0000256" key="3">
    <source>
        <dbReference type="ARBA" id="ARBA00022729"/>
    </source>
</evidence>
<dbReference type="PANTHER" id="PTHR13817">
    <property type="entry name" value="TITIN"/>
    <property type="match status" value="1"/>
</dbReference>
<dbReference type="GO" id="GO:0007155">
    <property type="term" value="P:cell adhesion"/>
    <property type="evidence" value="ECO:0007669"/>
    <property type="project" value="UniProtKB-KW"/>
</dbReference>
<keyword evidence="3 14" id="KW-0732">Signal</keyword>
<keyword evidence="9" id="KW-0325">Glycoprotein</keyword>
<keyword evidence="10" id="KW-0393">Immunoglobulin domain</keyword>
<evidence type="ECO:0000259" key="16">
    <source>
        <dbReference type="PROSITE" id="PS50853"/>
    </source>
</evidence>
<feature type="domain" description="Ig-like" evidence="15">
    <location>
        <begin position="478"/>
        <end position="555"/>
    </location>
</feature>
<dbReference type="SUPFAM" id="SSF48726">
    <property type="entry name" value="Immunoglobulin"/>
    <property type="match status" value="4"/>
</dbReference>
<evidence type="ECO:0000259" key="15">
    <source>
        <dbReference type="PROSITE" id="PS50835"/>
    </source>
</evidence>
<feature type="domain" description="Fibronectin type-III" evidence="16">
    <location>
        <begin position="729"/>
        <end position="829"/>
    </location>
</feature>
<feature type="non-terminal residue" evidence="17">
    <location>
        <position position="2135"/>
    </location>
</feature>
<dbReference type="InterPro" id="IPR003961">
    <property type="entry name" value="FN3_dom"/>
</dbReference>
<dbReference type="Pfam" id="PF00041">
    <property type="entry name" value="fn3"/>
    <property type="match status" value="10"/>
</dbReference>
<dbReference type="InterPro" id="IPR013098">
    <property type="entry name" value="Ig_I-set"/>
</dbReference>
<dbReference type="SMART" id="SM00409">
    <property type="entry name" value="IG"/>
    <property type="match status" value="3"/>
</dbReference>
<feature type="region of interest" description="Disordered" evidence="12">
    <location>
        <begin position="2020"/>
        <end position="2063"/>
    </location>
</feature>
<dbReference type="Pfam" id="PF07679">
    <property type="entry name" value="I-set"/>
    <property type="match status" value="1"/>
</dbReference>
<dbReference type="Proteomes" id="UP001177023">
    <property type="component" value="Unassembled WGS sequence"/>
</dbReference>